<dbReference type="OrthoDB" id="185175at2759"/>
<gene>
    <name evidence="4" type="ORF">C1645_173437</name>
</gene>
<evidence type="ECO:0000313" key="4">
    <source>
        <dbReference type="EMBL" id="RIA99661.1"/>
    </source>
</evidence>
<evidence type="ECO:0000256" key="1">
    <source>
        <dbReference type="ARBA" id="ARBA00022468"/>
    </source>
</evidence>
<dbReference type="PANTHER" id="PTHR23176">
    <property type="entry name" value="RHO/RAC/CDC GTPASE-ACTIVATING PROTEIN"/>
    <property type="match status" value="1"/>
</dbReference>
<dbReference type="Proteomes" id="UP000265703">
    <property type="component" value="Unassembled WGS sequence"/>
</dbReference>
<dbReference type="InterPro" id="IPR050729">
    <property type="entry name" value="Rho-GAP"/>
</dbReference>
<evidence type="ECO:0000259" key="3">
    <source>
        <dbReference type="PROSITE" id="PS50238"/>
    </source>
</evidence>
<dbReference type="EMBL" id="QKYT01000002">
    <property type="protein sequence ID" value="RIA99661.1"/>
    <property type="molecule type" value="Genomic_DNA"/>
</dbReference>
<dbReference type="STRING" id="658196.A0A397TWW0"/>
<evidence type="ECO:0000313" key="5">
    <source>
        <dbReference type="Proteomes" id="UP000265703"/>
    </source>
</evidence>
<feature type="compositionally biased region" description="Polar residues" evidence="2">
    <location>
        <begin position="25"/>
        <end position="45"/>
    </location>
</feature>
<sequence length="257" mass="28675">MSSIETNNIKVPPPKPFRRRLSFKTKPSSTLESPANSTTFGSGFNSVRGSIRRFRRVSTTANGASSTPDSNQNVNNDPNLTQEQTTASSSTNVQSPTFPSFQRIREQTSRLKDINLTQKLAELTAAVQEMGNETVELGCLAKEAVVERLKKRKEEPSFNGLSSPHNLSSKNVAGINIFGAPLITAVRLTRIEKDINQIENDPYRYWLPAVMVRCIEFLDMYGLEEIGLYRIPGGMLTVARMKNIFDSGMYFKLFADL</sequence>
<keyword evidence="1" id="KW-0343">GTPase activation</keyword>
<dbReference type="GO" id="GO:0005737">
    <property type="term" value="C:cytoplasm"/>
    <property type="evidence" value="ECO:0007669"/>
    <property type="project" value="TreeGrafter"/>
</dbReference>
<dbReference type="Pfam" id="PF00620">
    <property type="entry name" value="RhoGAP"/>
    <property type="match status" value="1"/>
</dbReference>
<dbReference type="Gene3D" id="1.10.555.10">
    <property type="entry name" value="Rho GTPase activation protein"/>
    <property type="match status" value="1"/>
</dbReference>
<dbReference type="AlphaFoldDB" id="A0A397TWW0"/>
<dbReference type="InterPro" id="IPR008936">
    <property type="entry name" value="Rho_GTPase_activation_prot"/>
</dbReference>
<dbReference type="GO" id="GO:0005096">
    <property type="term" value="F:GTPase activator activity"/>
    <property type="evidence" value="ECO:0007669"/>
    <property type="project" value="UniProtKB-KW"/>
</dbReference>
<dbReference type="GO" id="GO:0007165">
    <property type="term" value="P:signal transduction"/>
    <property type="evidence" value="ECO:0007669"/>
    <property type="project" value="InterPro"/>
</dbReference>
<evidence type="ECO:0000256" key="2">
    <source>
        <dbReference type="SAM" id="MobiDB-lite"/>
    </source>
</evidence>
<dbReference type="InterPro" id="IPR000198">
    <property type="entry name" value="RhoGAP_dom"/>
</dbReference>
<organism evidence="4 5">
    <name type="scientific">Glomus cerebriforme</name>
    <dbReference type="NCBI Taxonomy" id="658196"/>
    <lineage>
        <taxon>Eukaryota</taxon>
        <taxon>Fungi</taxon>
        <taxon>Fungi incertae sedis</taxon>
        <taxon>Mucoromycota</taxon>
        <taxon>Glomeromycotina</taxon>
        <taxon>Glomeromycetes</taxon>
        <taxon>Glomerales</taxon>
        <taxon>Glomeraceae</taxon>
        <taxon>Glomus</taxon>
    </lineage>
</organism>
<accession>A0A397TWW0</accession>
<reference evidence="4 5" key="1">
    <citation type="submission" date="2018-06" db="EMBL/GenBank/DDBJ databases">
        <title>Comparative genomics reveals the genomic features of Rhizophagus irregularis, R. cerebriforme, R. diaphanum and Gigaspora rosea, and their symbiotic lifestyle signature.</title>
        <authorList>
            <person name="Morin E."/>
            <person name="San Clemente H."/>
            <person name="Chen E.C.H."/>
            <person name="De La Providencia I."/>
            <person name="Hainaut M."/>
            <person name="Kuo A."/>
            <person name="Kohler A."/>
            <person name="Murat C."/>
            <person name="Tang N."/>
            <person name="Roy S."/>
            <person name="Loubradou J."/>
            <person name="Henrissat B."/>
            <person name="Grigoriev I.V."/>
            <person name="Corradi N."/>
            <person name="Roux C."/>
            <person name="Martin F.M."/>
        </authorList>
    </citation>
    <scope>NUCLEOTIDE SEQUENCE [LARGE SCALE GENOMIC DNA]</scope>
    <source>
        <strain evidence="4 5">DAOM 227022</strain>
    </source>
</reference>
<feature type="domain" description="Rho-GAP" evidence="3">
    <location>
        <begin position="193"/>
        <end position="257"/>
    </location>
</feature>
<name>A0A397TWW0_9GLOM</name>
<comment type="caution">
    <text evidence="4">The sequence shown here is derived from an EMBL/GenBank/DDBJ whole genome shotgun (WGS) entry which is preliminary data.</text>
</comment>
<dbReference type="SUPFAM" id="SSF48350">
    <property type="entry name" value="GTPase activation domain, GAP"/>
    <property type="match status" value="1"/>
</dbReference>
<feature type="region of interest" description="Disordered" evidence="2">
    <location>
        <begin position="58"/>
        <end position="100"/>
    </location>
</feature>
<feature type="region of interest" description="Disordered" evidence="2">
    <location>
        <begin position="1"/>
        <end position="45"/>
    </location>
</feature>
<dbReference type="PANTHER" id="PTHR23176:SF129">
    <property type="entry name" value="RHO GTPASE ACTIVATING PROTEIN AT 16F, ISOFORM E-RELATED"/>
    <property type="match status" value="1"/>
</dbReference>
<protein>
    <recommendedName>
        <fullName evidence="3">Rho-GAP domain-containing protein</fullName>
    </recommendedName>
</protein>
<keyword evidence="5" id="KW-1185">Reference proteome</keyword>
<proteinExistence type="predicted"/>
<dbReference type="PROSITE" id="PS50238">
    <property type="entry name" value="RHOGAP"/>
    <property type="match status" value="1"/>
</dbReference>